<dbReference type="Proteomes" id="UP000094147">
    <property type="component" value="Chromosome"/>
</dbReference>
<dbReference type="KEGG" id="ksd:KS2013_1363"/>
<keyword evidence="3" id="KW-1185">Reference proteome</keyword>
<evidence type="ECO:0000313" key="3">
    <source>
        <dbReference type="Proteomes" id="UP000094147"/>
    </source>
</evidence>
<dbReference type="OrthoDB" id="5569826at2"/>
<dbReference type="RefSeq" id="WP_068991666.1">
    <property type="nucleotide sequence ID" value="NZ_CP012418.1"/>
</dbReference>
<evidence type="ECO:0000313" key="2">
    <source>
        <dbReference type="EMBL" id="AOE50075.1"/>
    </source>
</evidence>
<organism evidence="2 3">
    <name type="scientific">Kangiella sediminilitoris</name>
    <dbReference type="NCBI Taxonomy" id="1144748"/>
    <lineage>
        <taxon>Bacteria</taxon>
        <taxon>Pseudomonadati</taxon>
        <taxon>Pseudomonadota</taxon>
        <taxon>Gammaproteobacteria</taxon>
        <taxon>Kangiellales</taxon>
        <taxon>Kangiellaceae</taxon>
        <taxon>Kangiella</taxon>
    </lineage>
</organism>
<evidence type="ECO:0000256" key="1">
    <source>
        <dbReference type="SAM" id="Phobius"/>
    </source>
</evidence>
<feature type="transmembrane region" description="Helical" evidence="1">
    <location>
        <begin position="95"/>
        <end position="115"/>
    </location>
</feature>
<keyword evidence="1" id="KW-0472">Membrane</keyword>
<name>A0A1B3BBB4_9GAMM</name>
<keyword evidence="1" id="KW-0812">Transmembrane</keyword>
<feature type="transmembrane region" description="Helical" evidence="1">
    <location>
        <begin position="17"/>
        <end position="36"/>
    </location>
</feature>
<proteinExistence type="predicted"/>
<gene>
    <name evidence="2" type="ORF">KS2013_1363</name>
</gene>
<protein>
    <recommendedName>
        <fullName evidence="4">DUF2069 domain-containing protein</fullName>
    </recommendedName>
</protein>
<evidence type="ECO:0008006" key="4">
    <source>
        <dbReference type="Google" id="ProtNLM"/>
    </source>
</evidence>
<dbReference type="InterPro" id="IPR018643">
    <property type="entry name" value="DUF2069_membrane"/>
</dbReference>
<dbReference type="AlphaFoldDB" id="A0A1B3BBB4"/>
<dbReference type="STRING" id="1144748.KS2013_1363"/>
<dbReference type="EMBL" id="CP012418">
    <property type="protein sequence ID" value="AOE50075.1"/>
    <property type="molecule type" value="Genomic_DNA"/>
</dbReference>
<feature type="transmembrane region" description="Helical" evidence="1">
    <location>
        <begin position="70"/>
        <end position="89"/>
    </location>
</feature>
<reference evidence="3" key="1">
    <citation type="submission" date="2015-08" db="EMBL/GenBank/DDBJ databases">
        <authorList>
            <person name="Kim K.M."/>
        </authorList>
    </citation>
    <scope>NUCLEOTIDE SEQUENCE [LARGE SCALE GENOMIC DNA]</scope>
    <source>
        <strain evidence="3">KCTC 23892</strain>
    </source>
</reference>
<keyword evidence="1" id="KW-1133">Transmembrane helix</keyword>
<accession>A0A1B3BBB4</accession>
<feature type="transmembrane region" description="Helical" evidence="1">
    <location>
        <begin position="42"/>
        <end position="63"/>
    </location>
</feature>
<dbReference type="Pfam" id="PF09842">
    <property type="entry name" value="DUF2069"/>
    <property type="match status" value="1"/>
</dbReference>
<sequence>MTDSTNIHLKKALRARLIAVASFVATVIILPFFIWFNHQHPVMRWISLAIWWAPLLFALPGMFKGKTYTYGWTGFIILLPFFYAFYFIIEPDKVVWSSILVVLSVLYFLASVSYVKQYALSQGIKTNAEAKRAKGIE</sequence>